<reference evidence="2" key="1">
    <citation type="journal article" date="2011" name="Proc. Natl. Acad. Sci. U.S.A.">
        <title>Genomic insights into the physiology and ecology of the marine filamentous cyanobacterium Lyngbya majuscula.</title>
        <authorList>
            <person name="Jones A.C."/>
            <person name="Monroe E.A."/>
            <person name="Podell S."/>
            <person name="Hess W.R."/>
            <person name="Klages S."/>
            <person name="Esquenazi E."/>
            <person name="Niessen S."/>
            <person name="Hoover H."/>
            <person name="Rothmann M."/>
            <person name="Lasken R.S."/>
            <person name="Yates J.R.III."/>
            <person name="Reinhardt R."/>
            <person name="Kube M."/>
            <person name="Burkart M.D."/>
            <person name="Allen E.E."/>
            <person name="Dorrestein P.C."/>
            <person name="Gerwick W.H."/>
            <person name="Gerwick L."/>
        </authorList>
    </citation>
    <scope>NUCLEOTIDE SEQUENCE [LARGE SCALE GENOMIC DNA]</scope>
    <source>
        <strain evidence="2">3L</strain>
    </source>
</reference>
<sequence>MTLEYDPSKAKTNWQKHGVSFAEAEMVFFDPLAIHDIDPDSITEERFIERGNRKLWITIGRCIYHAR</sequence>
<evidence type="ECO:0000313" key="1">
    <source>
        <dbReference type="EMBL" id="EGJ31831.1"/>
    </source>
</evidence>
<gene>
    <name evidence="1" type="ORF">LYNGBM3L_33190</name>
</gene>
<evidence type="ECO:0000313" key="2">
    <source>
        <dbReference type="Proteomes" id="UP000003959"/>
    </source>
</evidence>
<evidence type="ECO:0008006" key="3">
    <source>
        <dbReference type="Google" id="ProtNLM"/>
    </source>
</evidence>
<dbReference type="Pfam" id="PF04365">
    <property type="entry name" value="BrnT_toxin"/>
    <property type="match status" value="1"/>
</dbReference>
<keyword evidence="2" id="KW-1185">Reference proteome</keyword>
<name>F4XUK6_9CYAN</name>
<organism evidence="1 2">
    <name type="scientific">Moorena producens 3L</name>
    <dbReference type="NCBI Taxonomy" id="489825"/>
    <lineage>
        <taxon>Bacteria</taxon>
        <taxon>Bacillati</taxon>
        <taxon>Cyanobacteriota</taxon>
        <taxon>Cyanophyceae</taxon>
        <taxon>Coleofasciculales</taxon>
        <taxon>Coleofasciculaceae</taxon>
        <taxon>Moorena</taxon>
    </lineage>
</organism>
<dbReference type="InterPro" id="IPR007460">
    <property type="entry name" value="BrnT_toxin"/>
</dbReference>
<dbReference type="Proteomes" id="UP000003959">
    <property type="component" value="Unassembled WGS sequence"/>
</dbReference>
<protein>
    <recommendedName>
        <fullName evidence="3">BrnT family toxin</fullName>
    </recommendedName>
</protein>
<dbReference type="EMBL" id="GL890931">
    <property type="protein sequence ID" value="EGJ31831.1"/>
    <property type="molecule type" value="Genomic_DNA"/>
</dbReference>
<dbReference type="Gene3D" id="3.10.450.530">
    <property type="entry name" value="Ribonuclease toxin, BrnT, of type II toxin-antitoxin system"/>
    <property type="match status" value="1"/>
</dbReference>
<proteinExistence type="predicted"/>
<dbReference type="eggNOG" id="COG2929">
    <property type="taxonomic scope" value="Bacteria"/>
</dbReference>
<dbReference type="InterPro" id="IPR038573">
    <property type="entry name" value="BrnT_sf"/>
</dbReference>
<dbReference type="HOGENOM" id="CLU_2807725_0_0_3"/>
<accession>F4XUK6</accession>
<dbReference type="AlphaFoldDB" id="F4XUK6"/>
<dbReference type="RefSeq" id="WP_008186268.1">
    <property type="nucleotide sequence ID" value="NZ_GL890931.1"/>
</dbReference>